<feature type="compositionally biased region" description="Basic and acidic residues" evidence="1">
    <location>
        <begin position="7"/>
        <end position="16"/>
    </location>
</feature>
<dbReference type="AlphaFoldDB" id="A0A8T2QCJ2"/>
<dbReference type="EMBL" id="CM035441">
    <property type="protein sequence ID" value="KAH7281330.1"/>
    <property type="molecule type" value="Genomic_DNA"/>
</dbReference>
<organism evidence="2 3">
    <name type="scientific">Ceratopteris richardii</name>
    <name type="common">Triangle waterfern</name>
    <dbReference type="NCBI Taxonomy" id="49495"/>
    <lineage>
        <taxon>Eukaryota</taxon>
        <taxon>Viridiplantae</taxon>
        <taxon>Streptophyta</taxon>
        <taxon>Embryophyta</taxon>
        <taxon>Tracheophyta</taxon>
        <taxon>Polypodiopsida</taxon>
        <taxon>Polypodiidae</taxon>
        <taxon>Polypodiales</taxon>
        <taxon>Pteridineae</taxon>
        <taxon>Pteridaceae</taxon>
        <taxon>Parkerioideae</taxon>
        <taxon>Ceratopteris</taxon>
    </lineage>
</organism>
<reference evidence="2" key="1">
    <citation type="submission" date="2021-08" db="EMBL/GenBank/DDBJ databases">
        <title>WGS assembly of Ceratopteris richardii.</title>
        <authorList>
            <person name="Marchant D.B."/>
            <person name="Chen G."/>
            <person name="Jenkins J."/>
            <person name="Shu S."/>
            <person name="Leebens-Mack J."/>
            <person name="Grimwood J."/>
            <person name="Schmutz J."/>
            <person name="Soltis P."/>
            <person name="Soltis D."/>
            <person name="Chen Z.-H."/>
        </authorList>
    </citation>
    <scope>NUCLEOTIDE SEQUENCE</scope>
    <source>
        <strain evidence="2">Whitten #5841</strain>
        <tissue evidence="2">Leaf</tissue>
    </source>
</reference>
<comment type="caution">
    <text evidence="2">The sequence shown here is derived from an EMBL/GenBank/DDBJ whole genome shotgun (WGS) entry which is preliminary data.</text>
</comment>
<keyword evidence="3" id="KW-1185">Reference proteome</keyword>
<accession>A0A8T2QCJ2</accession>
<evidence type="ECO:0000313" key="2">
    <source>
        <dbReference type="EMBL" id="KAH7281330.1"/>
    </source>
</evidence>
<feature type="region of interest" description="Disordered" evidence="1">
    <location>
        <begin position="1"/>
        <end position="20"/>
    </location>
</feature>
<name>A0A8T2QCJ2_CERRI</name>
<gene>
    <name evidence="2" type="ORF">KP509_36G041800</name>
</gene>
<evidence type="ECO:0000256" key="1">
    <source>
        <dbReference type="SAM" id="MobiDB-lite"/>
    </source>
</evidence>
<protein>
    <submittedName>
        <fullName evidence="2">Uncharacterized protein</fullName>
    </submittedName>
</protein>
<sequence length="38" mass="4394">MIPARNDFWEGTHSNHDSQLINNEESDLLLKPLVTRDS</sequence>
<proteinExistence type="predicted"/>
<evidence type="ECO:0000313" key="3">
    <source>
        <dbReference type="Proteomes" id="UP000825935"/>
    </source>
</evidence>
<dbReference type="Proteomes" id="UP000825935">
    <property type="component" value="Chromosome 36"/>
</dbReference>